<dbReference type="InterPro" id="IPR005706">
    <property type="entry name" value="Ribosomal_uS2_bac/mit/plastid"/>
</dbReference>
<accession>A0A0P9GMT2</accession>
<name>A0A0P9GMT2_9GAMM</name>
<dbReference type="Proteomes" id="UP000183104">
    <property type="component" value="Unassembled WGS sequence"/>
</dbReference>
<comment type="similarity">
    <text evidence="1 5 6">Belongs to the universal ribosomal protein uS2 family.</text>
</comment>
<dbReference type="SUPFAM" id="SSF52313">
    <property type="entry name" value="Ribosomal protein S2"/>
    <property type="match status" value="1"/>
</dbReference>
<dbReference type="CDD" id="cd01425">
    <property type="entry name" value="RPS2"/>
    <property type="match status" value="1"/>
</dbReference>
<proteinExistence type="inferred from homology"/>
<evidence type="ECO:0000256" key="3">
    <source>
        <dbReference type="ARBA" id="ARBA00023274"/>
    </source>
</evidence>
<keyword evidence="2 5" id="KW-0689">Ribosomal protein</keyword>
<evidence type="ECO:0000313" key="7">
    <source>
        <dbReference type="EMBL" id="SCY54372.1"/>
    </source>
</evidence>
<dbReference type="Gene3D" id="3.40.50.10490">
    <property type="entry name" value="Glucose-6-phosphate isomerase like protein, domain 1"/>
    <property type="match status" value="1"/>
</dbReference>
<evidence type="ECO:0000256" key="6">
    <source>
        <dbReference type="RuleBase" id="RU003631"/>
    </source>
</evidence>
<dbReference type="GO" id="GO:0003735">
    <property type="term" value="F:structural constituent of ribosome"/>
    <property type="evidence" value="ECO:0007669"/>
    <property type="project" value="InterPro"/>
</dbReference>
<sequence>MAAENVSMREMLEAGVHFGHRTSRWHPKMGPYIFGARKKIHIINLEKTVPLFREAMAFLRDLSRNGGKVLFVGTKSQARDVVAEQAQRCGMYYVNHRWPGGMLTNWQTIRNSIRRLKDIERMAEDGTFEMLPKKESLLLERERSKLERSLGGIKDMNGVPDAMFVIDMERESIAVAEAKKLGIPVVAVADTNVNPSRADYIIPGNDDAVRAIKLYVTTAADTILEGRQDREVEMTTTVSGDEEMVEVTDDDAGASS</sequence>
<dbReference type="FunFam" id="1.10.287.610:FF:000001">
    <property type="entry name" value="30S ribosomal protein S2"/>
    <property type="match status" value="1"/>
</dbReference>
<dbReference type="HAMAP" id="MF_00291_B">
    <property type="entry name" value="Ribosomal_uS2_B"/>
    <property type="match status" value="1"/>
</dbReference>
<dbReference type="PROSITE" id="PS00962">
    <property type="entry name" value="RIBOSOMAL_S2_1"/>
    <property type="match status" value="1"/>
</dbReference>
<organism evidence="7 8">
    <name type="scientific">Thiohalorhabdus denitrificans</name>
    <dbReference type="NCBI Taxonomy" id="381306"/>
    <lineage>
        <taxon>Bacteria</taxon>
        <taxon>Pseudomonadati</taxon>
        <taxon>Pseudomonadota</taxon>
        <taxon>Gammaproteobacteria</taxon>
        <taxon>Thiohalorhabdales</taxon>
        <taxon>Thiohalorhabdaceae</taxon>
        <taxon>Thiohalorhabdus</taxon>
    </lineage>
</organism>
<dbReference type="RefSeq" id="WP_054964793.1">
    <property type="nucleotide sequence ID" value="NZ_FMUN01000007.1"/>
</dbReference>
<dbReference type="InterPro" id="IPR018130">
    <property type="entry name" value="Ribosomal_uS2_CS"/>
</dbReference>
<evidence type="ECO:0000256" key="5">
    <source>
        <dbReference type="HAMAP-Rule" id="MF_00291"/>
    </source>
</evidence>
<dbReference type="STRING" id="381306.AN478_01220"/>
<dbReference type="GO" id="GO:0022627">
    <property type="term" value="C:cytosolic small ribosomal subunit"/>
    <property type="evidence" value="ECO:0007669"/>
    <property type="project" value="TreeGrafter"/>
</dbReference>
<dbReference type="OrthoDB" id="9808036at2"/>
<evidence type="ECO:0000256" key="4">
    <source>
        <dbReference type="ARBA" id="ARBA00035256"/>
    </source>
</evidence>
<reference evidence="8" key="1">
    <citation type="submission" date="2016-10" db="EMBL/GenBank/DDBJ databases">
        <authorList>
            <person name="Varghese N."/>
        </authorList>
    </citation>
    <scope>NUCLEOTIDE SEQUENCE [LARGE SCALE GENOMIC DNA]</scope>
    <source>
        <strain evidence="8">HL 19</strain>
    </source>
</reference>
<evidence type="ECO:0000256" key="2">
    <source>
        <dbReference type="ARBA" id="ARBA00022980"/>
    </source>
</evidence>
<dbReference type="EMBL" id="FMUN01000007">
    <property type="protein sequence ID" value="SCY54372.1"/>
    <property type="molecule type" value="Genomic_DNA"/>
</dbReference>
<dbReference type="PATRIC" id="fig|381306.5.peg.2598"/>
<dbReference type="InterPro" id="IPR023591">
    <property type="entry name" value="Ribosomal_uS2_flav_dom_sf"/>
</dbReference>
<dbReference type="PROSITE" id="PS00963">
    <property type="entry name" value="RIBOSOMAL_S2_2"/>
    <property type="match status" value="1"/>
</dbReference>
<keyword evidence="8" id="KW-1185">Reference proteome</keyword>
<dbReference type="GO" id="GO:0006412">
    <property type="term" value="P:translation"/>
    <property type="evidence" value="ECO:0007669"/>
    <property type="project" value="UniProtKB-UniRule"/>
</dbReference>
<dbReference type="AlphaFoldDB" id="A0A0P9GMT2"/>
<dbReference type="PANTHER" id="PTHR12534">
    <property type="entry name" value="30S RIBOSOMAL PROTEIN S2 PROKARYOTIC AND ORGANELLAR"/>
    <property type="match status" value="1"/>
</dbReference>
<dbReference type="InterPro" id="IPR001865">
    <property type="entry name" value="Ribosomal_uS2"/>
</dbReference>
<gene>
    <name evidence="5" type="primary">rpsB</name>
    <name evidence="7" type="ORF">SAMN05661077_2424</name>
</gene>
<dbReference type="NCBIfam" id="TIGR01011">
    <property type="entry name" value="rpsB_bact"/>
    <property type="match status" value="1"/>
</dbReference>
<evidence type="ECO:0000256" key="1">
    <source>
        <dbReference type="ARBA" id="ARBA00006242"/>
    </source>
</evidence>
<dbReference type="Gene3D" id="1.10.287.610">
    <property type="entry name" value="Helix hairpin bin"/>
    <property type="match status" value="1"/>
</dbReference>
<dbReference type="PRINTS" id="PR00395">
    <property type="entry name" value="RIBOSOMALS2"/>
</dbReference>
<dbReference type="Pfam" id="PF00318">
    <property type="entry name" value="Ribosomal_S2"/>
    <property type="match status" value="1"/>
</dbReference>
<evidence type="ECO:0000313" key="8">
    <source>
        <dbReference type="Proteomes" id="UP000183104"/>
    </source>
</evidence>
<dbReference type="PANTHER" id="PTHR12534:SF0">
    <property type="entry name" value="SMALL RIBOSOMAL SUBUNIT PROTEIN US2M"/>
    <property type="match status" value="1"/>
</dbReference>
<keyword evidence="3 5" id="KW-0687">Ribonucleoprotein</keyword>
<protein>
    <recommendedName>
        <fullName evidence="4 5">Small ribosomal subunit protein uS2</fullName>
    </recommendedName>
</protein>